<dbReference type="GeneID" id="93339446"/>
<sequence length="148" mass="15014">MEWLFLPGLLAGAAGMAGASLGRRLHPKRLRALYFGCALLVGTGTLLAGAAPALLCAAGPVLVQGALSVWFLHSMQRLNDAIPSDRRATLISVDSMAYSLLMIPASPLVGLVGDLTGQAGAGLCVLCALVVVSGLAAAGKTRYNGRGA</sequence>
<gene>
    <name evidence="2" type="ORF">SAMN02745178_01451</name>
</gene>
<dbReference type="SUPFAM" id="SSF103473">
    <property type="entry name" value="MFS general substrate transporter"/>
    <property type="match status" value="1"/>
</dbReference>
<dbReference type="Gene3D" id="1.20.1250.20">
    <property type="entry name" value="MFS general substrate transporter like domains"/>
    <property type="match status" value="1"/>
</dbReference>
<dbReference type="RefSeq" id="WP_242943411.1">
    <property type="nucleotide sequence ID" value="NZ_FUYF01000006.1"/>
</dbReference>
<evidence type="ECO:0008006" key="4">
    <source>
        <dbReference type="Google" id="ProtNLM"/>
    </source>
</evidence>
<evidence type="ECO:0000313" key="2">
    <source>
        <dbReference type="EMBL" id="SKA84730.1"/>
    </source>
</evidence>
<organism evidence="2 3">
    <name type="scientific">Gemmiger formicilis</name>
    <dbReference type="NCBI Taxonomy" id="745368"/>
    <lineage>
        <taxon>Bacteria</taxon>
        <taxon>Bacillati</taxon>
        <taxon>Bacillota</taxon>
        <taxon>Clostridia</taxon>
        <taxon>Eubacteriales</taxon>
        <taxon>Gemmiger</taxon>
    </lineage>
</organism>
<name>A0A1T4X4Z3_9FIRM</name>
<dbReference type="EMBL" id="FUYF01000006">
    <property type="protein sequence ID" value="SKA84730.1"/>
    <property type="molecule type" value="Genomic_DNA"/>
</dbReference>
<proteinExistence type="predicted"/>
<protein>
    <recommendedName>
        <fullName evidence="4">Major Facilitator Superfamily protein</fullName>
    </recommendedName>
</protein>
<accession>A0A1T4X4Z3</accession>
<dbReference type="STRING" id="745368.SAMN02745178_01451"/>
<dbReference type="InterPro" id="IPR036259">
    <property type="entry name" value="MFS_trans_sf"/>
</dbReference>
<keyword evidence="1" id="KW-1133">Transmembrane helix</keyword>
<dbReference type="Proteomes" id="UP000190286">
    <property type="component" value="Unassembled WGS sequence"/>
</dbReference>
<keyword evidence="1" id="KW-0812">Transmembrane</keyword>
<keyword evidence="1" id="KW-0472">Membrane</keyword>
<keyword evidence="3" id="KW-1185">Reference proteome</keyword>
<evidence type="ECO:0000313" key="3">
    <source>
        <dbReference type="Proteomes" id="UP000190286"/>
    </source>
</evidence>
<evidence type="ECO:0000256" key="1">
    <source>
        <dbReference type="SAM" id="Phobius"/>
    </source>
</evidence>
<feature type="transmembrane region" description="Helical" evidence="1">
    <location>
        <begin position="119"/>
        <end position="138"/>
    </location>
</feature>
<dbReference type="AlphaFoldDB" id="A0A1T4X4Z3"/>
<reference evidence="2 3" key="1">
    <citation type="submission" date="2017-02" db="EMBL/GenBank/DDBJ databases">
        <authorList>
            <person name="Peterson S.W."/>
        </authorList>
    </citation>
    <scope>NUCLEOTIDE SEQUENCE [LARGE SCALE GENOMIC DNA]</scope>
    <source>
        <strain evidence="2 3">ATCC 27749</strain>
    </source>
</reference>